<dbReference type="RefSeq" id="WP_147031964.1">
    <property type="nucleotide sequence ID" value="NZ_CP042436.1"/>
</dbReference>
<evidence type="ECO:0000313" key="2">
    <source>
        <dbReference type="EMBL" id="QEC63388.1"/>
    </source>
</evidence>
<dbReference type="Proteomes" id="UP000321479">
    <property type="component" value="Chromosome"/>
</dbReference>
<protein>
    <submittedName>
        <fullName evidence="2">Uncharacterized protein</fullName>
    </submittedName>
</protein>
<dbReference type="KEGG" id="mgin:FRZ54_12655"/>
<feature type="transmembrane region" description="Helical" evidence="1">
    <location>
        <begin position="48"/>
        <end position="66"/>
    </location>
</feature>
<keyword evidence="3" id="KW-1185">Reference proteome</keyword>
<evidence type="ECO:0000313" key="3">
    <source>
        <dbReference type="Proteomes" id="UP000321479"/>
    </source>
</evidence>
<name>A0A5B8UWV8_9SPHI</name>
<keyword evidence="1" id="KW-1133">Transmembrane helix</keyword>
<proteinExistence type="predicted"/>
<organism evidence="2 3">
    <name type="scientific">Mucilaginibacter ginsenosidivorans</name>
    <dbReference type="NCBI Taxonomy" id="398053"/>
    <lineage>
        <taxon>Bacteria</taxon>
        <taxon>Pseudomonadati</taxon>
        <taxon>Bacteroidota</taxon>
        <taxon>Sphingobacteriia</taxon>
        <taxon>Sphingobacteriales</taxon>
        <taxon>Sphingobacteriaceae</taxon>
        <taxon>Mucilaginibacter</taxon>
    </lineage>
</organism>
<keyword evidence="1" id="KW-0472">Membrane</keyword>
<dbReference type="OrthoDB" id="1375121at2"/>
<keyword evidence="1" id="KW-0812">Transmembrane</keyword>
<dbReference type="EMBL" id="CP042436">
    <property type="protein sequence ID" value="QEC63388.1"/>
    <property type="molecule type" value="Genomic_DNA"/>
</dbReference>
<reference evidence="2 3" key="1">
    <citation type="journal article" date="2017" name="Curr. Microbiol.">
        <title>Mucilaginibacter ginsenosidivorans sp. nov., Isolated from Soil of Ginseng Field.</title>
        <authorList>
            <person name="Kim M.M."/>
            <person name="Siddiqi M.Z."/>
            <person name="Im W.T."/>
        </authorList>
    </citation>
    <scope>NUCLEOTIDE SEQUENCE [LARGE SCALE GENOMIC DNA]</scope>
    <source>
        <strain evidence="2 3">Gsoil 3017</strain>
    </source>
</reference>
<sequence>MNRKLGAILTIIGAAMLILSVVTYKKKEKVVDFGPLQVSADKRQSLDWMLYPGGILFIGGIILLATSRRQD</sequence>
<dbReference type="AlphaFoldDB" id="A0A5B8UWV8"/>
<evidence type="ECO:0000256" key="1">
    <source>
        <dbReference type="SAM" id="Phobius"/>
    </source>
</evidence>
<feature type="transmembrane region" description="Helical" evidence="1">
    <location>
        <begin position="7"/>
        <end position="24"/>
    </location>
</feature>
<accession>A0A5B8UWV8</accession>
<gene>
    <name evidence="2" type="ORF">FRZ54_12655</name>
</gene>